<evidence type="ECO:0000256" key="4">
    <source>
        <dbReference type="ARBA" id="ARBA00012458"/>
    </source>
</evidence>
<dbReference type="Gene3D" id="3.20.20.20">
    <property type="entry name" value="Dihydropteroate synthase-like"/>
    <property type="match status" value="1"/>
</dbReference>
<evidence type="ECO:0000313" key="11">
    <source>
        <dbReference type="Proteomes" id="UP000217276"/>
    </source>
</evidence>
<dbReference type="SUPFAM" id="SSF51717">
    <property type="entry name" value="Dihydropteroate synthetase-like"/>
    <property type="match status" value="1"/>
</dbReference>
<dbReference type="InterPro" id="IPR000489">
    <property type="entry name" value="Pterin-binding_dom"/>
</dbReference>
<dbReference type="EMBL" id="CP022384">
    <property type="protein sequence ID" value="ATA82665.1"/>
    <property type="molecule type" value="Genomic_DNA"/>
</dbReference>
<evidence type="ECO:0000259" key="9">
    <source>
        <dbReference type="PROSITE" id="PS50972"/>
    </source>
</evidence>
<evidence type="ECO:0000256" key="5">
    <source>
        <dbReference type="ARBA" id="ARBA00022679"/>
    </source>
</evidence>
<evidence type="ECO:0000313" key="10">
    <source>
        <dbReference type="EMBL" id="ATA82665.1"/>
    </source>
</evidence>
<dbReference type="InterPro" id="IPR045031">
    <property type="entry name" value="DHP_synth-like"/>
</dbReference>
<evidence type="ECO:0000256" key="6">
    <source>
        <dbReference type="ARBA" id="ARBA00022723"/>
    </source>
</evidence>
<evidence type="ECO:0000256" key="3">
    <source>
        <dbReference type="ARBA" id="ARBA00004763"/>
    </source>
</evidence>
<keyword evidence="8" id="KW-0289">Folate biosynthesis</keyword>
<dbReference type="GO" id="GO:0046654">
    <property type="term" value="P:tetrahydrofolate biosynthetic process"/>
    <property type="evidence" value="ECO:0007669"/>
    <property type="project" value="TreeGrafter"/>
</dbReference>
<sequence length="272" mass="30355">MTINCKGELVSLDYPRVMGILNHTPDSFFEGSRVTEKTLLNRAEEMLIQGADFIDVGGYSTRPNAAEVSEEEELARVIPVVRQLIKVFPDMLISVDTFRSEVARQAVAEGAAIINDISAGGLDPQMLKVVAEAQVPYIAMHMRGTPQTMQQHTDYNYIITDMLYYFSECKTAMMEMGINDVIIDVGFGFSKTLDQNYEILKHLERFQILKAPLLVGLSRKSMLYKLLDTDPVGALNATTIANTIALLKGAHIIRVHDVKEAKECVKIISKIR</sequence>
<evidence type="ECO:0000256" key="1">
    <source>
        <dbReference type="ARBA" id="ARBA00000012"/>
    </source>
</evidence>
<gene>
    <name evidence="10" type="primary">folP</name>
    <name evidence="10" type="ORF">CGC53_10110</name>
</gene>
<name>A0A250FEE2_9FLAO</name>
<dbReference type="InterPro" id="IPR011005">
    <property type="entry name" value="Dihydropteroate_synth-like_sf"/>
</dbReference>
<evidence type="ECO:0000256" key="8">
    <source>
        <dbReference type="ARBA" id="ARBA00022909"/>
    </source>
</evidence>
<dbReference type="InterPro" id="IPR006390">
    <property type="entry name" value="DHP_synth_dom"/>
</dbReference>
<dbReference type="GO" id="GO:0005829">
    <property type="term" value="C:cytosol"/>
    <property type="evidence" value="ECO:0007669"/>
    <property type="project" value="TreeGrafter"/>
</dbReference>
<dbReference type="PANTHER" id="PTHR20941:SF1">
    <property type="entry name" value="FOLIC ACID SYNTHESIS PROTEIN FOL1"/>
    <property type="match status" value="1"/>
</dbReference>
<keyword evidence="5" id="KW-0808">Transferase</keyword>
<dbReference type="EC" id="2.5.1.15" evidence="4"/>
<keyword evidence="11" id="KW-1185">Reference proteome</keyword>
<reference evidence="11" key="1">
    <citation type="submission" date="2017-06" db="EMBL/GenBank/DDBJ databases">
        <title>Capnocytophaga spp. assemblies.</title>
        <authorList>
            <person name="Gulvik C.A."/>
        </authorList>
    </citation>
    <scope>NUCLEOTIDE SEQUENCE [LARGE SCALE GENOMIC DNA]</scope>
    <source>
        <strain evidence="11">H6253</strain>
    </source>
</reference>
<evidence type="ECO:0000256" key="2">
    <source>
        <dbReference type="ARBA" id="ARBA00001946"/>
    </source>
</evidence>
<keyword evidence="6" id="KW-0479">Metal-binding</keyword>
<dbReference type="NCBIfam" id="TIGR01496">
    <property type="entry name" value="DHPS"/>
    <property type="match status" value="1"/>
</dbReference>
<dbReference type="GO" id="GO:0046656">
    <property type="term" value="P:folic acid biosynthetic process"/>
    <property type="evidence" value="ECO:0007669"/>
    <property type="project" value="UniProtKB-KW"/>
</dbReference>
<organism evidence="10 11">
    <name type="scientific">Capnocytophaga leadbetteri</name>
    <dbReference type="NCBI Taxonomy" id="327575"/>
    <lineage>
        <taxon>Bacteria</taxon>
        <taxon>Pseudomonadati</taxon>
        <taxon>Bacteroidota</taxon>
        <taxon>Flavobacteriia</taxon>
        <taxon>Flavobacteriales</taxon>
        <taxon>Flavobacteriaceae</taxon>
        <taxon>Capnocytophaga</taxon>
    </lineage>
</organism>
<dbReference type="CDD" id="cd00739">
    <property type="entry name" value="DHPS"/>
    <property type="match status" value="1"/>
</dbReference>
<dbReference type="RefSeq" id="WP_095914648.1">
    <property type="nucleotide sequence ID" value="NZ_CAUUPF010000017.1"/>
</dbReference>
<comment type="cofactor">
    <cofactor evidence="2">
        <name>Mg(2+)</name>
        <dbReference type="ChEBI" id="CHEBI:18420"/>
    </cofactor>
</comment>
<comment type="pathway">
    <text evidence="3">Cofactor biosynthesis; tetrahydrofolate biosynthesis; 7,8-dihydrofolate from 2-amino-4-hydroxy-6-hydroxymethyl-7,8-dihydropteridine diphosphate and 4-aminobenzoate: step 1/2.</text>
</comment>
<comment type="catalytic activity">
    <reaction evidence="1">
        <text>(7,8-dihydropterin-6-yl)methyl diphosphate + 4-aminobenzoate = 7,8-dihydropteroate + diphosphate</text>
        <dbReference type="Rhea" id="RHEA:19949"/>
        <dbReference type="ChEBI" id="CHEBI:17836"/>
        <dbReference type="ChEBI" id="CHEBI:17839"/>
        <dbReference type="ChEBI" id="CHEBI:33019"/>
        <dbReference type="ChEBI" id="CHEBI:72950"/>
        <dbReference type="EC" id="2.5.1.15"/>
    </reaction>
</comment>
<dbReference type="GO" id="GO:0046872">
    <property type="term" value="F:metal ion binding"/>
    <property type="evidence" value="ECO:0007669"/>
    <property type="project" value="UniProtKB-KW"/>
</dbReference>
<dbReference type="GO" id="GO:0004156">
    <property type="term" value="F:dihydropteroate synthase activity"/>
    <property type="evidence" value="ECO:0007669"/>
    <property type="project" value="UniProtKB-EC"/>
</dbReference>
<dbReference type="Proteomes" id="UP000217276">
    <property type="component" value="Chromosome"/>
</dbReference>
<dbReference type="PANTHER" id="PTHR20941">
    <property type="entry name" value="FOLATE SYNTHESIS PROTEINS"/>
    <property type="match status" value="1"/>
</dbReference>
<dbReference type="KEGG" id="clk:CGC53_10110"/>
<protein>
    <recommendedName>
        <fullName evidence="4">dihydropteroate synthase</fullName>
        <ecNumber evidence="4">2.5.1.15</ecNumber>
    </recommendedName>
</protein>
<evidence type="ECO:0000256" key="7">
    <source>
        <dbReference type="ARBA" id="ARBA00022842"/>
    </source>
</evidence>
<feature type="domain" description="Pterin-binding" evidence="9">
    <location>
        <begin position="15"/>
        <end position="266"/>
    </location>
</feature>
<keyword evidence="7" id="KW-0460">Magnesium</keyword>
<proteinExistence type="predicted"/>
<accession>A0A250FEE2</accession>
<dbReference type="AlphaFoldDB" id="A0A250FEE2"/>
<dbReference type="PROSITE" id="PS50972">
    <property type="entry name" value="PTERIN_BINDING"/>
    <property type="match status" value="1"/>
</dbReference>
<dbReference type="Pfam" id="PF00809">
    <property type="entry name" value="Pterin_bind"/>
    <property type="match status" value="1"/>
</dbReference>